<protein>
    <recommendedName>
        <fullName evidence="4">DUF2752 domain-containing protein</fullName>
    </recommendedName>
</protein>
<dbReference type="InterPro" id="IPR021215">
    <property type="entry name" value="DUF2752"/>
</dbReference>
<dbReference type="PATRIC" id="fig|411473.3.peg.1859"/>
<keyword evidence="1" id="KW-0812">Transmembrane</keyword>
<evidence type="ECO:0008006" key="4">
    <source>
        <dbReference type="Google" id="ProtNLM"/>
    </source>
</evidence>
<dbReference type="Pfam" id="PF10825">
    <property type="entry name" value="DUF2752"/>
    <property type="match status" value="1"/>
</dbReference>
<feature type="transmembrane region" description="Helical" evidence="1">
    <location>
        <begin position="111"/>
        <end position="128"/>
    </location>
</feature>
<name>U2KNG8_9FIRM</name>
<dbReference type="OrthoDB" id="9815897at2"/>
<sequence>MLQNLRFFFRTHRKQLRTAGIFFLLGLAYYIVTQLTPLRIPCLFQKITGLACPGCGISHFCIRLLHLDFFGAARENLAIALLSPLWLAAFLVRVLWNPKWFAKGSKGENLLLWGSVVVLLLFGVVRNLPHMEFLLPSYLQ</sequence>
<dbReference type="eggNOG" id="ENOG5032YJ2">
    <property type="taxonomic scope" value="Bacteria"/>
</dbReference>
<dbReference type="HOGENOM" id="CLU_098258_2_0_9"/>
<gene>
    <name evidence="2" type="ORF">RUMCAL_02248</name>
</gene>
<dbReference type="EMBL" id="AWVF01000278">
    <property type="protein sequence ID" value="ERJ93595.1"/>
    <property type="molecule type" value="Genomic_DNA"/>
</dbReference>
<organism evidence="2 3">
    <name type="scientific">Ruminococcus callidus ATCC 27760</name>
    <dbReference type="NCBI Taxonomy" id="411473"/>
    <lineage>
        <taxon>Bacteria</taxon>
        <taxon>Bacillati</taxon>
        <taxon>Bacillota</taxon>
        <taxon>Clostridia</taxon>
        <taxon>Eubacteriales</taxon>
        <taxon>Oscillospiraceae</taxon>
        <taxon>Ruminococcus</taxon>
    </lineage>
</organism>
<dbReference type="STRING" id="411473.RUMCAL_02248"/>
<keyword evidence="1" id="KW-1133">Transmembrane helix</keyword>
<dbReference type="AlphaFoldDB" id="U2KNG8"/>
<comment type="caution">
    <text evidence="2">The sequence shown here is derived from an EMBL/GenBank/DDBJ whole genome shotgun (WGS) entry which is preliminary data.</text>
</comment>
<feature type="transmembrane region" description="Helical" evidence="1">
    <location>
        <begin position="21"/>
        <end position="40"/>
    </location>
</feature>
<evidence type="ECO:0000256" key="1">
    <source>
        <dbReference type="SAM" id="Phobius"/>
    </source>
</evidence>
<proteinExistence type="predicted"/>
<keyword evidence="1" id="KW-0472">Membrane</keyword>
<dbReference type="RefSeq" id="WP_021680404.1">
    <property type="nucleotide sequence ID" value="NZ_KI260289.1"/>
</dbReference>
<dbReference type="Proteomes" id="UP000016662">
    <property type="component" value="Unassembled WGS sequence"/>
</dbReference>
<keyword evidence="3" id="KW-1185">Reference proteome</keyword>
<feature type="transmembrane region" description="Helical" evidence="1">
    <location>
        <begin position="77"/>
        <end position="96"/>
    </location>
</feature>
<evidence type="ECO:0000313" key="2">
    <source>
        <dbReference type="EMBL" id="ERJ93595.1"/>
    </source>
</evidence>
<accession>U2KNG8</accession>
<evidence type="ECO:0000313" key="3">
    <source>
        <dbReference type="Proteomes" id="UP000016662"/>
    </source>
</evidence>
<reference evidence="2 3" key="1">
    <citation type="submission" date="2013-07" db="EMBL/GenBank/DDBJ databases">
        <authorList>
            <person name="Weinstock G."/>
            <person name="Sodergren E."/>
            <person name="Wylie T."/>
            <person name="Fulton L."/>
            <person name="Fulton R."/>
            <person name="Fronick C."/>
            <person name="O'Laughlin M."/>
            <person name="Godfrey J."/>
            <person name="Miner T."/>
            <person name="Herter B."/>
            <person name="Appelbaum E."/>
            <person name="Cordes M."/>
            <person name="Lek S."/>
            <person name="Wollam A."/>
            <person name="Pepin K.H."/>
            <person name="Palsikar V.B."/>
            <person name="Mitreva M."/>
            <person name="Wilson R.K."/>
        </authorList>
    </citation>
    <scope>NUCLEOTIDE SEQUENCE [LARGE SCALE GENOMIC DNA]</scope>
    <source>
        <strain evidence="2 3">ATCC 27760</strain>
    </source>
</reference>